<dbReference type="PANTHER" id="PTHR42695">
    <property type="entry name" value="GLUTAMINE AMIDOTRANSFERASE YLR126C-RELATED"/>
    <property type="match status" value="1"/>
</dbReference>
<evidence type="ECO:0000313" key="2">
    <source>
        <dbReference type="EMBL" id="PRZ48740.1"/>
    </source>
</evidence>
<comment type="caution">
    <text evidence="2">The sequence shown here is derived from an EMBL/GenBank/DDBJ whole genome shotgun (WGS) entry which is preliminary data.</text>
</comment>
<sequence>MKIGILQTGHAPEELKPASGNYDEMFRALLAGHGFSFETYPVLDGIFPDTAEAADGWLITGSKFGAYEDHDWIPPLEDLIRQIHARKMPLVGICFGHQIIAQALGGKVVKYDGGWSVGHTEYRLHGAPVQLNAWHQDQVVDKPAEARVIGQSDFCANAFLAYGDHIWTAQPHPEFQNAFVDGLLRTRGKGVVPDAQLQAASETLDRATDSTQIANEIADFFKKVRTR</sequence>
<dbReference type="Gene3D" id="3.40.50.880">
    <property type="match status" value="1"/>
</dbReference>
<evidence type="ECO:0000313" key="3">
    <source>
        <dbReference type="Proteomes" id="UP000237718"/>
    </source>
</evidence>
<organism evidence="2 3">
    <name type="scientific">Tritonibacter scottomollicae</name>
    <name type="common">Epibacterium scottomollicae</name>
    <dbReference type="NCBI Taxonomy" id="483013"/>
    <lineage>
        <taxon>Bacteria</taxon>
        <taxon>Pseudomonadati</taxon>
        <taxon>Pseudomonadota</taxon>
        <taxon>Alphaproteobacteria</taxon>
        <taxon>Rhodobacterales</taxon>
        <taxon>Paracoccaceae</taxon>
        <taxon>Tritonibacter</taxon>
    </lineage>
</organism>
<reference evidence="2 3" key="1">
    <citation type="submission" date="2018-03" db="EMBL/GenBank/DDBJ databases">
        <title>Genomic Encyclopedia of Archaeal and Bacterial Type Strains, Phase II (KMG-II): from individual species to whole genera.</title>
        <authorList>
            <person name="Goeker M."/>
        </authorList>
    </citation>
    <scope>NUCLEOTIDE SEQUENCE [LARGE SCALE GENOMIC DNA]</scope>
    <source>
        <strain evidence="2 3">DSM 25328</strain>
    </source>
</reference>
<dbReference type="AlphaFoldDB" id="A0A2T1AJH8"/>
<dbReference type="CDD" id="cd01741">
    <property type="entry name" value="GATase1_1"/>
    <property type="match status" value="1"/>
</dbReference>
<dbReference type="SUPFAM" id="SSF52317">
    <property type="entry name" value="Class I glutamine amidotransferase-like"/>
    <property type="match status" value="1"/>
</dbReference>
<evidence type="ECO:0000259" key="1">
    <source>
        <dbReference type="Pfam" id="PF00117"/>
    </source>
</evidence>
<dbReference type="OrthoDB" id="7365442at2"/>
<dbReference type="GO" id="GO:0005829">
    <property type="term" value="C:cytosol"/>
    <property type="evidence" value="ECO:0007669"/>
    <property type="project" value="TreeGrafter"/>
</dbReference>
<dbReference type="RefSeq" id="WP_106162783.1">
    <property type="nucleotide sequence ID" value="NZ_PVUF01000003.1"/>
</dbReference>
<dbReference type="Pfam" id="PF00117">
    <property type="entry name" value="GATase"/>
    <property type="match status" value="1"/>
</dbReference>
<gene>
    <name evidence="2" type="ORF">CLV89_10351</name>
</gene>
<dbReference type="PANTHER" id="PTHR42695:SF5">
    <property type="entry name" value="GLUTAMINE AMIDOTRANSFERASE YLR126C-RELATED"/>
    <property type="match status" value="1"/>
</dbReference>
<dbReference type="EMBL" id="PVUF01000003">
    <property type="protein sequence ID" value="PRZ48740.1"/>
    <property type="molecule type" value="Genomic_DNA"/>
</dbReference>
<dbReference type="InterPro" id="IPR029062">
    <property type="entry name" value="Class_I_gatase-like"/>
</dbReference>
<dbReference type="Proteomes" id="UP000237718">
    <property type="component" value="Unassembled WGS sequence"/>
</dbReference>
<name>A0A2T1AJH8_TRISK</name>
<protein>
    <submittedName>
        <fullName evidence="2">GMP synthase (Glutamine-hydrolysing)</fullName>
    </submittedName>
</protein>
<dbReference type="InterPro" id="IPR044992">
    <property type="entry name" value="ChyE-like"/>
</dbReference>
<accession>A0A2T1AJH8</accession>
<dbReference type="InterPro" id="IPR017926">
    <property type="entry name" value="GATASE"/>
</dbReference>
<dbReference type="PROSITE" id="PS51273">
    <property type="entry name" value="GATASE_TYPE_1"/>
    <property type="match status" value="1"/>
</dbReference>
<proteinExistence type="predicted"/>
<feature type="domain" description="Glutamine amidotransferase" evidence="1">
    <location>
        <begin position="69"/>
        <end position="176"/>
    </location>
</feature>